<gene>
    <name evidence="4" type="ORF">ZEAMMB73_Zm00001d040325</name>
</gene>
<evidence type="ECO:0000313" key="4">
    <source>
        <dbReference type="EMBL" id="ONM31172.1"/>
    </source>
</evidence>
<proteinExistence type="predicted"/>
<protein>
    <submittedName>
        <fullName evidence="4">Uncharacterized protein</fullName>
    </submittedName>
</protein>
<keyword evidence="2" id="KW-0862">Zinc</keyword>
<dbReference type="GO" id="GO:0046872">
    <property type="term" value="F:metal ion binding"/>
    <property type="evidence" value="ECO:0007669"/>
    <property type="project" value="UniProtKB-KW"/>
</dbReference>
<dbReference type="EMBL" id="CM007649">
    <property type="protein sequence ID" value="ONM31172.1"/>
    <property type="molecule type" value="Genomic_DNA"/>
</dbReference>
<dbReference type="InterPro" id="IPR015700">
    <property type="entry name" value="RPC1"/>
</dbReference>
<evidence type="ECO:0000256" key="3">
    <source>
        <dbReference type="SAM" id="MobiDB-lite"/>
    </source>
</evidence>
<accession>A0A1D6MQ78</accession>
<sequence length="216" mass="24081">MVAENLAPGYGLEQRLPNGSSKKGTPRSASQRWMPDKPRTPSSRRTYSIGEPGKLTTGFSRSARMGNLNPRDRAFASLSNIADLKSAADAATEDLDNEFDHIDESHYVARRAYHSPLCSSQAVSLEVAATATGTGAKPSRVSFVVEYRYRFCCRLADTTQNKMQKDHFQRCRMERQLANLESHEVQNNLCTPKNGEILVASTQDFLTSSFLYMFSN</sequence>
<dbReference type="ExpressionAtlas" id="A0A1D6MQ78">
    <property type="expression patterns" value="baseline"/>
</dbReference>
<name>A0A1D6MQ78_MAIZE</name>
<dbReference type="PANTHER" id="PTHR48446:SF1">
    <property type="entry name" value="DNA-DIRECTED RNA POLYMERASE SUBUNIT BETA' N-TERMINAL SECTION"/>
    <property type="match status" value="1"/>
</dbReference>
<feature type="region of interest" description="Disordered" evidence="3">
    <location>
        <begin position="1"/>
        <end position="66"/>
    </location>
</feature>
<evidence type="ECO:0000256" key="1">
    <source>
        <dbReference type="ARBA" id="ARBA00022723"/>
    </source>
</evidence>
<organism evidence="4">
    <name type="scientific">Zea mays</name>
    <name type="common">Maize</name>
    <dbReference type="NCBI Taxonomy" id="4577"/>
    <lineage>
        <taxon>Eukaryota</taxon>
        <taxon>Viridiplantae</taxon>
        <taxon>Streptophyta</taxon>
        <taxon>Embryophyta</taxon>
        <taxon>Tracheophyta</taxon>
        <taxon>Spermatophyta</taxon>
        <taxon>Magnoliopsida</taxon>
        <taxon>Liliopsida</taxon>
        <taxon>Poales</taxon>
        <taxon>Poaceae</taxon>
        <taxon>PACMAD clade</taxon>
        <taxon>Panicoideae</taxon>
        <taxon>Andropogonodae</taxon>
        <taxon>Andropogoneae</taxon>
        <taxon>Tripsacinae</taxon>
        <taxon>Zea</taxon>
    </lineage>
</organism>
<feature type="compositionally biased region" description="Polar residues" evidence="3">
    <location>
        <begin position="17"/>
        <end position="31"/>
    </location>
</feature>
<evidence type="ECO:0000256" key="2">
    <source>
        <dbReference type="ARBA" id="ARBA00022833"/>
    </source>
</evidence>
<keyword evidence="1" id="KW-0479">Metal-binding</keyword>
<reference evidence="4" key="1">
    <citation type="submission" date="2015-12" db="EMBL/GenBank/DDBJ databases">
        <title>Update maize B73 reference genome by single molecule sequencing technologies.</title>
        <authorList>
            <consortium name="Maize Genome Sequencing Project"/>
            <person name="Ware D."/>
        </authorList>
    </citation>
    <scope>NUCLEOTIDE SEQUENCE [LARGE SCALE GENOMIC DNA]</scope>
    <source>
        <tissue evidence="4">Seedling</tissue>
    </source>
</reference>
<dbReference type="AlphaFoldDB" id="A0A1D6MQ78"/>
<dbReference type="PANTHER" id="PTHR48446">
    <property type="entry name" value="DNA-DIRECTED RNA POLYMERASE SUBUNIT BETA' N-TERMINAL SECTION"/>
    <property type="match status" value="1"/>
</dbReference>